<feature type="modified residue" description="4-aspartylphosphate" evidence="2">
    <location>
        <position position="56"/>
    </location>
</feature>
<sequence length="133" mass="14694">MPENVGMILIVEDEKMVADSLAQILCSKGYDARVVYSAEAALQLVEQWFPDLAILDVMLPKMNGIDLAVLLKERFESCHILLFSGQPTVEALVKKAKSEGHEFEIMAKPVHPTVMLEAISKRLSTNGAQHCQA</sequence>
<dbReference type="Gene3D" id="3.40.50.2300">
    <property type="match status" value="1"/>
</dbReference>
<evidence type="ECO:0000313" key="4">
    <source>
        <dbReference type="EMBL" id="XBH19577.1"/>
    </source>
</evidence>
<evidence type="ECO:0000256" key="1">
    <source>
        <dbReference type="ARBA" id="ARBA00022553"/>
    </source>
</evidence>
<dbReference type="AlphaFoldDB" id="A0AAU7DRB1"/>
<feature type="domain" description="Response regulatory" evidence="3">
    <location>
        <begin position="7"/>
        <end position="123"/>
    </location>
</feature>
<protein>
    <submittedName>
        <fullName evidence="4">Response regulator</fullName>
    </submittedName>
</protein>
<dbReference type="SMART" id="SM00448">
    <property type="entry name" value="REC"/>
    <property type="match status" value="1"/>
</dbReference>
<dbReference type="CDD" id="cd00156">
    <property type="entry name" value="REC"/>
    <property type="match status" value="1"/>
</dbReference>
<organism evidence="4">
    <name type="scientific">Telmatobacter sp. DSM 110680</name>
    <dbReference type="NCBI Taxonomy" id="3036704"/>
    <lineage>
        <taxon>Bacteria</taxon>
        <taxon>Pseudomonadati</taxon>
        <taxon>Acidobacteriota</taxon>
        <taxon>Terriglobia</taxon>
        <taxon>Terriglobales</taxon>
        <taxon>Acidobacteriaceae</taxon>
        <taxon>Telmatobacter</taxon>
    </lineage>
</organism>
<gene>
    <name evidence="4" type="ORF">P8935_09705</name>
</gene>
<dbReference type="SUPFAM" id="SSF52172">
    <property type="entry name" value="CheY-like"/>
    <property type="match status" value="1"/>
</dbReference>
<proteinExistence type="predicted"/>
<dbReference type="Pfam" id="PF00072">
    <property type="entry name" value="Response_reg"/>
    <property type="match status" value="1"/>
</dbReference>
<reference evidence="4" key="1">
    <citation type="submission" date="2023-03" db="EMBL/GenBank/DDBJ databases">
        <title>Edaphobacter sp.</title>
        <authorList>
            <person name="Huber K.J."/>
            <person name="Papendorf J."/>
            <person name="Pilke C."/>
            <person name="Bunk B."/>
            <person name="Sproeer C."/>
            <person name="Pester M."/>
        </authorList>
    </citation>
    <scope>NUCLEOTIDE SEQUENCE</scope>
    <source>
        <strain evidence="4">DSM 110680</strain>
    </source>
</reference>
<dbReference type="InterPro" id="IPR011006">
    <property type="entry name" value="CheY-like_superfamily"/>
</dbReference>
<dbReference type="GO" id="GO:0000160">
    <property type="term" value="P:phosphorelay signal transduction system"/>
    <property type="evidence" value="ECO:0007669"/>
    <property type="project" value="InterPro"/>
</dbReference>
<dbReference type="InterPro" id="IPR001789">
    <property type="entry name" value="Sig_transdc_resp-reg_receiver"/>
</dbReference>
<dbReference type="PANTHER" id="PTHR44591">
    <property type="entry name" value="STRESS RESPONSE REGULATOR PROTEIN 1"/>
    <property type="match status" value="1"/>
</dbReference>
<dbReference type="EMBL" id="CP121196">
    <property type="protein sequence ID" value="XBH19577.1"/>
    <property type="molecule type" value="Genomic_DNA"/>
</dbReference>
<evidence type="ECO:0000256" key="2">
    <source>
        <dbReference type="PROSITE-ProRule" id="PRU00169"/>
    </source>
</evidence>
<name>A0AAU7DRB1_9BACT</name>
<accession>A0AAU7DRB1</accession>
<evidence type="ECO:0000259" key="3">
    <source>
        <dbReference type="PROSITE" id="PS50110"/>
    </source>
</evidence>
<dbReference type="PANTHER" id="PTHR44591:SF3">
    <property type="entry name" value="RESPONSE REGULATORY DOMAIN-CONTAINING PROTEIN"/>
    <property type="match status" value="1"/>
</dbReference>
<keyword evidence="1 2" id="KW-0597">Phosphoprotein</keyword>
<dbReference type="RefSeq" id="WP_348264796.1">
    <property type="nucleotide sequence ID" value="NZ_CP121196.1"/>
</dbReference>
<dbReference type="InterPro" id="IPR050595">
    <property type="entry name" value="Bact_response_regulator"/>
</dbReference>
<dbReference type="PROSITE" id="PS50110">
    <property type="entry name" value="RESPONSE_REGULATORY"/>
    <property type="match status" value="1"/>
</dbReference>